<keyword evidence="3" id="KW-1185">Reference proteome</keyword>
<comment type="caution">
    <text evidence="2">The sequence shown here is derived from an EMBL/GenBank/DDBJ whole genome shotgun (WGS) entry which is preliminary data.</text>
</comment>
<name>A0AAW2ZTX2_9EUKA</name>
<dbReference type="Proteomes" id="UP001431209">
    <property type="component" value="Unassembled WGS sequence"/>
</dbReference>
<dbReference type="EMBL" id="JAOPGA020001894">
    <property type="protein sequence ID" value="KAL0492022.1"/>
    <property type="molecule type" value="Genomic_DNA"/>
</dbReference>
<evidence type="ECO:0000313" key="3">
    <source>
        <dbReference type="Proteomes" id="UP001431209"/>
    </source>
</evidence>
<sequence length="147" mass="17168">MLSQKTLSLLRPAIYSRIVLSTVLQSRYYSNENEPEDVEIKTESRLEGNVLIPNKHNLTQNPESFKELNLNVEENLAPKGGVHPKLSDLHHHHPIHYPKDPKQPGFDLNSTNKISLLRKSEKQILKEFDWEYTDLEYLEKEFKYGTL</sequence>
<feature type="region of interest" description="Disordered" evidence="1">
    <location>
        <begin position="84"/>
        <end position="108"/>
    </location>
</feature>
<organism evidence="2 3">
    <name type="scientific">Acrasis kona</name>
    <dbReference type="NCBI Taxonomy" id="1008807"/>
    <lineage>
        <taxon>Eukaryota</taxon>
        <taxon>Discoba</taxon>
        <taxon>Heterolobosea</taxon>
        <taxon>Tetramitia</taxon>
        <taxon>Eutetramitia</taxon>
        <taxon>Acrasidae</taxon>
        <taxon>Acrasis</taxon>
    </lineage>
</organism>
<dbReference type="AlphaFoldDB" id="A0AAW2ZTX2"/>
<proteinExistence type="predicted"/>
<protein>
    <submittedName>
        <fullName evidence="2">Uncharacterized protein</fullName>
    </submittedName>
</protein>
<evidence type="ECO:0000256" key="1">
    <source>
        <dbReference type="SAM" id="MobiDB-lite"/>
    </source>
</evidence>
<reference evidence="2 3" key="1">
    <citation type="submission" date="2024-03" db="EMBL/GenBank/DDBJ databases">
        <title>The Acrasis kona genome and developmental transcriptomes reveal deep origins of eukaryotic multicellular pathways.</title>
        <authorList>
            <person name="Sheikh S."/>
            <person name="Fu C.-J."/>
            <person name="Brown M.W."/>
            <person name="Baldauf S.L."/>
        </authorList>
    </citation>
    <scope>NUCLEOTIDE SEQUENCE [LARGE SCALE GENOMIC DNA]</scope>
    <source>
        <strain evidence="2 3">ATCC MYA-3509</strain>
    </source>
</reference>
<accession>A0AAW2ZTX2</accession>
<gene>
    <name evidence="2" type="ORF">AKO1_000449</name>
</gene>
<evidence type="ECO:0000313" key="2">
    <source>
        <dbReference type="EMBL" id="KAL0492022.1"/>
    </source>
</evidence>